<reference evidence="21" key="1">
    <citation type="submission" date="2025-08" db="UniProtKB">
        <authorList>
            <consortium name="Ensembl"/>
        </authorList>
    </citation>
    <scope>IDENTIFICATION</scope>
</reference>
<evidence type="ECO:0000256" key="17">
    <source>
        <dbReference type="ARBA" id="ARBA00034104"/>
    </source>
</evidence>
<dbReference type="SUPFAM" id="SSF63712">
    <property type="entry name" value="Nicotinic receptor ligand binding domain-like"/>
    <property type="match status" value="1"/>
</dbReference>
<evidence type="ECO:0000259" key="19">
    <source>
        <dbReference type="Pfam" id="PF02931"/>
    </source>
</evidence>
<dbReference type="FunFam" id="2.70.170.10:FF:000005">
    <property type="entry name" value="Neuronal nicotinic acetylcholine receptor alpha4 subunit"/>
    <property type="match status" value="1"/>
</dbReference>
<keyword evidence="3 18" id="KW-0813">Transport</keyword>
<dbReference type="PRINTS" id="PR00254">
    <property type="entry name" value="NICOTINICR"/>
</dbReference>
<evidence type="ECO:0000313" key="21">
    <source>
        <dbReference type="Ensembl" id="ENSSDUP00000017002.1"/>
    </source>
</evidence>
<evidence type="ECO:0000256" key="11">
    <source>
        <dbReference type="ARBA" id="ARBA00023157"/>
    </source>
</evidence>
<evidence type="ECO:0000256" key="14">
    <source>
        <dbReference type="ARBA" id="ARBA00023257"/>
    </source>
</evidence>
<dbReference type="InterPro" id="IPR006202">
    <property type="entry name" value="Neur_chan_lig-bd"/>
</dbReference>
<feature type="transmembrane region" description="Helical" evidence="18">
    <location>
        <begin position="234"/>
        <end position="258"/>
    </location>
</feature>
<evidence type="ECO:0000256" key="18">
    <source>
        <dbReference type="RuleBase" id="RU000687"/>
    </source>
</evidence>
<dbReference type="GO" id="GO:0004888">
    <property type="term" value="F:transmembrane signaling receptor activity"/>
    <property type="evidence" value="ECO:0007669"/>
    <property type="project" value="InterPro"/>
</dbReference>
<evidence type="ECO:0000256" key="13">
    <source>
        <dbReference type="ARBA" id="ARBA00023180"/>
    </source>
</evidence>
<evidence type="ECO:0000256" key="9">
    <source>
        <dbReference type="ARBA" id="ARBA00023065"/>
    </source>
</evidence>
<reference evidence="21" key="2">
    <citation type="submission" date="2025-09" db="UniProtKB">
        <authorList>
            <consortium name="Ensembl"/>
        </authorList>
    </citation>
    <scope>IDENTIFICATION</scope>
</reference>
<keyword evidence="11" id="KW-1015">Disulfide bond</keyword>
<sequence>TFTDYLLILSVKLPATMKPILILENTEDELFRSLFGGYSKWTRPARNITDVVIVKFGLSIAQLIDVDEKNQMMTTNVWLKQEWTDYKLQWSPSDFDNVTSIRVPSELIWVPDIVLYNNADGEFAVTHMTKAQLFHTGRVRWVPPAIYKSSCSIDVTFFPFDQQSCKMKFGSWTYDRAKIDLEPFENTVDLKDYWESGEWAIVNAVGTYNTKKYDCCHEIYPDITYYFVIRRLPLFYTINLIIPCLLISCLTVLVFYLPSDCGEKITLCISVLLSLTVFLLLITEIIPSTSLVIPLIGEYLLFTMIFVTLSIVITVFVLNVHHRSSATHTMPRWVRRLFLSAVPRWLCMKFRVQRIPSLSPPSLGYTLLPQRQSTLSLDWDTPLVERGSMQTPLASVMSPAVMSCLFLSPQVQEDWKYVAMVVDRIFLWMFIIVCLLGTVGLFLPPCWVQQYHT</sequence>
<keyword evidence="9 18" id="KW-0406">Ion transport</keyword>
<dbReference type="SUPFAM" id="SSF90112">
    <property type="entry name" value="Neurotransmitter-gated ion-channel transmembrane pore"/>
    <property type="match status" value="1"/>
</dbReference>
<dbReference type="Pfam" id="PF02931">
    <property type="entry name" value="Neur_chan_LBD"/>
    <property type="match status" value="1"/>
</dbReference>
<dbReference type="InterPro" id="IPR036719">
    <property type="entry name" value="Neuro-gated_channel_TM_sf"/>
</dbReference>
<comment type="function">
    <text evidence="1">After binding acetylcholine, the AChR responds by an extensive change in conformation that affects all subunits and leads to opening of an ion-conducting channel across the plasma membrane.</text>
</comment>
<evidence type="ECO:0000259" key="20">
    <source>
        <dbReference type="Pfam" id="PF02932"/>
    </source>
</evidence>
<dbReference type="PROSITE" id="PS00236">
    <property type="entry name" value="NEUROTR_ION_CHANNEL"/>
    <property type="match status" value="1"/>
</dbReference>
<dbReference type="STRING" id="41447.ENSSDUP00000017002"/>
<comment type="similarity">
    <text evidence="2">Belongs to the ligand-gated ion channel (TC 1.A.9) family. Acetylcholine receptor (TC 1.A.9.1) subfamily.</text>
</comment>
<dbReference type="InterPro" id="IPR036734">
    <property type="entry name" value="Neur_chan_lig-bd_sf"/>
</dbReference>
<accession>A0A3B4UF35</accession>
<protein>
    <submittedName>
        <fullName evidence="21">Cholinergic receptor nicotinic alpha 2 subunit</fullName>
    </submittedName>
</protein>
<dbReference type="Proteomes" id="UP000261420">
    <property type="component" value="Unplaced"/>
</dbReference>
<dbReference type="InterPro" id="IPR006029">
    <property type="entry name" value="Neurotrans-gated_channel_TM"/>
</dbReference>
<evidence type="ECO:0000256" key="10">
    <source>
        <dbReference type="ARBA" id="ARBA00023136"/>
    </source>
</evidence>
<evidence type="ECO:0000256" key="3">
    <source>
        <dbReference type="ARBA" id="ARBA00022448"/>
    </source>
</evidence>
<comment type="subcellular location">
    <subcellularLocation>
        <location evidence="17">Postsynaptic cell membrane</location>
        <topology evidence="17">Multi-pass membrane protein</topology>
    </subcellularLocation>
</comment>
<dbReference type="Ensembl" id="ENSSDUT00000017309.1">
    <property type="protein sequence ID" value="ENSSDUP00000017002.1"/>
    <property type="gene ID" value="ENSSDUG00000012342.1"/>
</dbReference>
<dbReference type="InterPro" id="IPR018000">
    <property type="entry name" value="Neurotransmitter_ion_chnl_CS"/>
</dbReference>
<dbReference type="InterPro" id="IPR006201">
    <property type="entry name" value="Neur_channel"/>
</dbReference>
<dbReference type="Gene3D" id="1.20.58.390">
    <property type="entry name" value="Neurotransmitter-gated ion-channel transmembrane domain"/>
    <property type="match status" value="2"/>
</dbReference>
<dbReference type="PANTHER" id="PTHR18945">
    <property type="entry name" value="NEUROTRANSMITTER GATED ION CHANNEL"/>
    <property type="match status" value="1"/>
</dbReference>
<dbReference type="InterPro" id="IPR038050">
    <property type="entry name" value="Neuro_actylchol_rec"/>
</dbReference>
<dbReference type="GO" id="GO:0022848">
    <property type="term" value="F:acetylcholine-gated monoatomic cation-selective channel activity"/>
    <property type="evidence" value="ECO:0007669"/>
    <property type="project" value="InterPro"/>
</dbReference>
<proteinExistence type="inferred from homology"/>
<keyword evidence="7 18" id="KW-1133">Transmembrane helix</keyword>
<evidence type="ECO:0000256" key="16">
    <source>
        <dbReference type="ARBA" id="ARBA00023303"/>
    </source>
</evidence>
<organism evidence="21 22">
    <name type="scientific">Seriola dumerili</name>
    <name type="common">Greater amberjack</name>
    <name type="synonym">Caranx dumerili</name>
    <dbReference type="NCBI Taxonomy" id="41447"/>
    <lineage>
        <taxon>Eukaryota</taxon>
        <taxon>Metazoa</taxon>
        <taxon>Chordata</taxon>
        <taxon>Craniata</taxon>
        <taxon>Vertebrata</taxon>
        <taxon>Euteleostomi</taxon>
        <taxon>Actinopterygii</taxon>
        <taxon>Neopterygii</taxon>
        <taxon>Teleostei</taxon>
        <taxon>Neoteleostei</taxon>
        <taxon>Acanthomorphata</taxon>
        <taxon>Carangaria</taxon>
        <taxon>Carangiformes</taxon>
        <taxon>Carangidae</taxon>
        <taxon>Seriola</taxon>
    </lineage>
</organism>
<feature type="transmembrane region" description="Helical" evidence="18">
    <location>
        <begin position="299"/>
        <end position="320"/>
    </location>
</feature>
<evidence type="ECO:0000256" key="7">
    <source>
        <dbReference type="ARBA" id="ARBA00022989"/>
    </source>
</evidence>
<feature type="transmembrane region" description="Helical" evidence="18">
    <location>
        <begin position="265"/>
        <end position="287"/>
    </location>
</feature>
<feature type="transmembrane region" description="Helical" evidence="18">
    <location>
        <begin position="425"/>
        <end position="443"/>
    </location>
</feature>
<evidence type="ECO:0000256" key="12">
    <source>
        <dbReference type="ARBA" id="ARBA00023170"/>
    </source>
</evidence>
<evidence type="ECO:0000256" key="2">
    <source>
        <dbReference type="ARBA" id="ARBA00009237"/>
    </source>
</evidence>
<dbReference type="GeneTree" id="ENSGT00940000158299"/>
<dbReference type="InterPro" id="IPR002394">
    <property type="entry name" value="Nicotinic_acetylcholine_rcpt"/>
</dbReference>
<evidence type="ECO:0000256" key="4">
    <source>
        <dbReference type="ARBA" id="ARBA00022475"/>
    </source>
</evidence>
<dbReference type="NCBIfam" id="TIGR00860">
    <property type="entry name" value="LIC"/>
    <property type="match status" value="1"/>
</dbReference>
<dbReference type="PRINTS" id="PR00252">
    <property type="entry name" value="NRIONCHANNEL"/>
</dbReference>
<evidence type="ECO:0000256" key="5">
    <source>
        <dbReference type="ARBA" id="ARBA00022692"/>
    </source>
</evidence>
<evidence type="ECO:0000256" key="15">
    <source>
        <dbReference type="ARBA" id="ARBA00023286"/>
    </source>
</evidence>
<dbReference type="AlphaFoldDB" id="A0A3B4UF35"/>
<feature type="domain" description="Neurotransmitter-gated ion-channel transmembrane" evidence="20">
    <location>
        <begin position="409"/>
        <end position="442"/>
    </location>
</feature>
<keyword evidence="4" id="KW-1003">Cell membrane</keyword>
<evidence type="ECO:0000256" key="8">
    <source>
        <dbReference type="ARBA" id="ARBA00023018"/>
    </source>
</evidence>
<dbReference type="FunFam" id="1.20.58.390:FF:000001">
    <property type="entry name" value="Neuronal nicotinic acetylcholine receptor subunit 3"/>
    <property type="match status" value="1"/>
</dbReference>
<name>A0A3B4UF35_SERDU</name>
<keyword evidence="16 18" id="KW-0407">Ion channel</keyword>
<keyword evidence="8" id="KW-0770">Synapse</keyword>
<dbReference type="GO" id="GO:0045211">
    <property type="term" value="C:postsynaptic membrane"/>
    <property type="evidence" value="ECO:0007669"/>
    <property type="project" value="UniProtKB-SubCell"/>
</dbReference>
<keyword evidence="13" id="KW-0325">Glycoprotein</keyword>
<dbReference type="Pfam" id="PF02932">
    <property type="entry name" value="Neur_chan_memb"/>
    <property type="match status" value="2"/>
</dbReference>
<evidence type="ECO:0000313" key="22">
    <source>
        <dbReference type="Proteomes" id="UP000261420"/>
    </source>
</evidence>
<feature type="domain" description="Neurotransmitter-gated ion-channel ligand-binding" evidence="19">
    <location>
        <begin position="27"/>
        <end position="232"/>
    </location>
</feature>
<keyword evidence="5 18" id="KW-0812">Transmembrane</keyword>
<keyword evidence="14" id="KW-0628">Postsynaptic cell membrane</keyword>
<evidence type="ECO:0000256" key="1">
    <source>
        <dbReference type="ARBA" id="ARBA00003328"/>
    </source>
</evidence>
<keyword evidence="12" id="KW-0675">Receptor</keyword>
<dbReference type="Gene3D" id="2.70.170.10">
    <property type="entry name" value="Neurotransmitter-gated ion-channel ligand-binding domain"/>
    <property type="match status" value="1"/>
</dbReference>
<keyword evidence="6" id="KW-0732">Signal</keyword>
<evidence type="ECO:0000256" key="6">
    <source>
        <dbReference type="ARBA" id="ARBA00022729"/>
    </source>
</evidence>
<keyword evidence="15" id="KW-1071">Ligand-gated ion channel</keyword>
<dbReference type="CDD" id="cd19064">
    <property type="entry name" value="LGIC_TM_nAChR"/>
    <property type="match status" value="1"/>
</dbReference>
<keyword evidence="22" id="KW-1185">Reference proteome</keyword>
<keyword evidence="10 18" id="KW-0472">Membrane</keyword>
<feature type="domain" description="Neurotransmitter-gated ion-channel transmembrane" evidence="20">
    <location>
        <begin position="240"/>
        <end position="353"/>
    </location>
</feature>